<dbReference type="Proteomes" id="UP000222106">
    <property type="component" value="Unassembled WGS sequence"/>
</dbReference>
<protein>
    <submittedName>
        <fullName evidence="1">Uncharacterized protein</fullName>
    </submittedName>
</protein>
<dbReference type="EMBL" id="PDJI01000004">
    <property type="protein sequence ID" value="PFG41169.1"/>
    <property type="molecule type" value="Genomic_DNA"/>
</dbReference>
<dbReference type="OrthoDB" id="5149830at2"/>
<sequence length="172" mass="18155">MHLHLNRLSGPDADDIGEIVEADGHSLTSSPEEADLVVTGCPDVAGAVAPGASIVQLGGPVRLSCGSHRPTPVLGRSSFRTTAAARALGVDLLATATLLIDTPRTAIVGARSGGVVPLVTNAHDQHLALLFPHDRDGWHWWVHEDTLDPLPWIDAAIEHHLTVQPARQRIGA</sequence>
<gene>
    <name evidence="1" type="ORF">ATJ97_3717</name>
</gene>
<accession>A0A2A9ESI9</accession>
<organism evidence="1 2">
    <name type="scientific">Georgenia soli</name>
    <dbReference type="NCBI Taxonomy" id="638953"/>
    <lineage>
        <taxon>Bacteria</taxon>
        <taxon>Bacillati</taxon>
        <taxon>Actinomycetota</taxon>
        <taxon>Actinomycetes</taxon>
        <taxon>Micrococcales</taxon>
        <taxon>Bogoriellaceae</taxon>
        <taxon>Georgenia</taxon>
    </lineage>
</organism>
<reference evidence="1 2" key="1">
    <citation type="submission" date="2017-10" db="EMBL/GenBank/DDBJ databases">
        <title>Sequencing the genomes of 1000 actinobacteria strains.</title>
        <authorList>
            <person name="Klenk H.-P."/>
        </authorList>
    </citation>
    <scope>NUCLEOTIDE SEQUENCE [LARGE SCALE GENOMIC DNA]</scope>
    <source>
        <strain evidence="1 2">DSM 21838</strain>
    </source>
</reference>
<keyword evidence="2" id="KW-1185">Reference proteome</keyword>
<name>A0A2A9ESI9_9MICO</name>
<evidence type="ECO:0000313" key="1">
    <source>
        <dbReference type="EMBL" id="PFG41169.1"/>
    </source>
</evidence>
<comment type="caution">
    <text evidence="1">The sequence shown here is derived from an EMBL/GenBank/DDBJ whole genome shotgun (WGS) entry which is preliminary data.</text>
</comment>
<evidence type="ECO:0000313" key="2">
    <source>
        <dbReference type="Proteomes" id="UP000222106"/>
    </source>
</evidence>
<dbReference type="AlphaFoldDB" id="A0A2A9ESI9"/>
<dbReference type="RefSeq" id="WP_098484973.1">
    <property type="nucleotide sequence ID" value="NZ_PDJI01000004.1"/>
</dbReference>
<proteinExistence type="predicted"/>